<comment type="subcellular location">
    <subcellularLocation>
        <location evidence="1">Mitochondrion</location>
    </subcellularLocation>
</comment>
<evidence type="ECO:0000313" key="4">
    <source>
        <dbReference type="EMBL" id="TGZ84695.1"/>
    </source>
</evidence>
<evidence type="ECO:0000256" key="2">
    <source>
        <dbReference type="ARBA" id="ARBA00022946"/>
    </source>
</evidence>
<dbReference type="STRING" id="341454.A0A4V3SJN5"/>
<evidence type="ECO:0000256" key="3">
    <source>
        <dbReference type="ARBA" id="ARBA00023128"/>
    </source>
</evidence>
<gene>
    <name evidence="4" type="ORF">EX30DRAFT_353001</name>
</gene>
<keyword evidence="5" id="KW-1185">Reference proteome</keyword>
<reference evidence="4 5" key="1">
    <citation type="submission" date="2019-04" db="EMBL/GenBank/DDBJ databases">
        <title>Comparative genomics and transcriptomics to analyze fruiting body development in filamentous ascomycetes.</title>
        <authorList>
            <consortium name="DOE Joint Genome Institute"/>
            <person name="Lutkenhaus R."/>
            <person name="Traeger S."/>
            <person name="Breuer J."/>
            <person name="Kuo A."/>
            <person name="Lipzen A."/>
            <person name="Pangilinan J."/>
            <person name="Dilworth D."/>
            <person name="Sandor L."/>
            <person name="Poggeler S."/>
            <person name="Barry K."/>
            <person name="Grigoriev I.V."/>
            <person name="Nowrousian M."/>
        </authorList>
    </citation>
    <scope>NUCLEOTIDE SEQUENCE [LARGE SCALE GENOMIC DNA]</scope>
    <source>
        <strain evidence="4 5">CBS 389.68</strain>
    </source>
</reference>
<dbReference type="GO" id="GO:0005739">
    <property type="term" value="C:mitochondrion"/>
    <property type="evidence" value="ECO:0007669"/>
    <property type="project" value="UniProtKB-SubCell"/>
</dbReference>
<dbReference type="Pfam" id="PF12921">
    <property type="entry name" value="ATP13"/>
    <property type="match status" value="1"/>
</dbReference>
<dbReference type="OrthoDB" id="185373at2759"/>
<organism evidence="4 5">
    <name type="scientific">Ascodesmis nigricans</name>
    <dbReference type="NCBI Taxonomy" id="341454"/>
    <lineage>
        <taxon>Eukaryota</taxon>
        <taxon>Fungi</taxon>
        <taxon>Dikarya</taxon>
        <taxon>Ascomycota</taxon>
        <taxon>Pezizomycotina</taxon>
        <taxon>Pezizomycetes</taxon>
        <taxon>Pezizales</taxon>
        <taxon>Ascodesmidaceae</taxon>
        <taxon>Ascodesmis</taxon>
    </lineage>
</organism>
<dbReference type="AlphaFoldDB" id="A0A4V3SJN5"/>
<name>A0A4V3SJN5_9PEZI</name>
<evidence type="ECO:0000313" key="5">
    <source>
        <dbReference type="Proteomes" id="UP000298138"/>
    </source>
</evidence>
<protein>
    <submittedName>
        <fullName evidence="4">Uncharacterized protein</fullName>
    </submittedName>
</protein>
<keyword evidence="2" id="KW-0809">Transit peptide</keyword>
<dbReference type="InterPro" id="IPR011990">
    <property type="entry name" value="TPR-like_helical_dom_sf"/>
</dbReference>
<evidence type="ECO:0000256" key="1">
    <source>
        <dbReference type="ARBA" id="ARBA00004173"/>
    </source>
</evidence>
<accession>A0A4V3SJN5</accession>
<sequence length="487" mass="56565">MRAFLRRGDFTVILRAMRPKEFMNVAVRHILTKKGDVVFLSEEEQIQRFYGRLTFITNRMQRFNIRFSLLDYFYLMETARAGGYVSMAERIWNTIAGDTHLPYRRGPDTYITNSYMAARAGTGRTDRLVRTSSRTVELRRQSDRDPLQQTRLIIDNMKRKGIPPNSMTWELMILAAARMGELPVIEAVLQKVWHVNCSELILADVKGEEVPVVLERESESEKKLDRGHPLYPSEITLFNIAVALGTIGQVPLAFRLVDYMSRRFEITVPRPAWIALLNWTYTWLHTRSYPGRKFLAPNAVENVWNTLLSEPYNIEPTIEMYDLVIRSYLHRGMPDAAEYNMDRALSLIVPIVEKRNAAEAELAALEAQHPEVHKRTSEVQRVISKKSQRLAKAMRDLEIARAIARRWVEILVIGNDMQQMPYFAWKRVPDIIDKWSYFLGDEVVYFTSTGYVDLSLGEDKRWVPIMLRKRRAKKPIGSGSKEEDDLF</sequence>
<dbReference type="InParanoid" id="A0A4V3SJN5"/>
<dbReference type="InterPro" id="IPR024319">
    <property type="entry name" value="ATPase_expression_mit"/>
</dbReference>
<proteinExistence type="predicted"/>
<keyword evidence="3" id="KW-0496">Mitochondrion</keyword>
<dbReference type="EMBL" id="ML220112">
    <property type="protein sequence ID" value="TGZ84695.1"/>
    <property type="molecule type" value="Genomic_DNA"/>
</dbReference>
<dbReference type="Gene3D" id="1.25.40.10">
    <property type="entry name" value="Tetratricopeptide repeat domain"/>
    <property type="match status" value="1"/>
</dbReference>
<dbReference type="Proteomes" id="UP000298138">
    <property type="component" value="Unassembled WGS sequence"/>
</dbReference>